<evidence type="ECO:0000313" key="2">
    <source>
        <dbReference type="Proteomes" id="UP000729913"/>
    </source>
</evidence>
<dbReference type="Proteomes" id="UP000729913">
    <property type="component" value="Unassembled WGS sequence"/>
</dbReference>
<proteinExistence type="predicted"/>
<organism evidence="1 2">
    <name type="scientific">Cotesia typhae</name>
    <dbReference type="NCBI Taxonomy" id="2053667"/>
    <lineage>
        <taxon>Eukaryota</taxon>
        <taxon>Metazoa</taxon>
        <taxon>Ecdysozoa</taxon>
        <taxon>Arthropoda</taxon>
        <taxon>Hexapoda</taxon>
        <taxon>Insecta</taxon>
        <taxon>Pterygota</taxon>
        <taxon>Neoptera</taxon>
        <taxon>Endopterygota</taxon>
        <taxon>Hymenoptera</taxon>
        <taxon>Apocrita</taxon>
        <taxon>Ichneumonoidea</taxon>
        <taxon>Braconidae</taxon>
        <taxon>Microgastrinae</taxon>
        <taxon>Cotesia</taxon>
    </lineage>
</organism>
<protein>
    <submittedName>
        <fullName evidence="1">Uncharacterized protein</fullName>
    </submittedName>
</protein>
<dbReference type="EMBL" id="JAAOIC020000031">
    <property type="protein sequence ID" value="KAG8039941.1"/>
    <property type="molecule type" value="Genomic_DNA"/>
</dbReference>
<evidence type="ECO:0000313" key="1">
    <source>
        <dbReference type="EMBL" id="KAG8039941.1"/>
    </source>
</evidence>
<feature type="non-terminal residue" evidence="1">
    <location>
        <position position="99"/>
    </location>
</feature>
<reference evidence="1" key="1">
    <citation type="submission" date="2020-03" db="EMBL/GenBank/DDBJ databases">
        <authorList>
            <person name="Chebbi M.A."/>
            <person name="Drezen J.M."/>
        </authorList>
    </citation>
    <scope>NUCLEOTIDE SEQUENCE</scope>
    <source>
        <tissue evidence="1">Whole body</tissue>
    </source>
</reference>
<reference evidence="1" key="2">
    <citation type="submission" date="2021-04" db="EMBL/GenBank/DDBJ databases">
        <title>Genome-wide patterns of bracovirus chromosomal integration into multiple host tissues during parasitism.</title>
        <authorList>
            <person name="Chebbi M.A.C."/>
        </authorList>
    </citation>
    <scope>NUCLEOTIDE SEQUENCE</scope>
    <source>
        <tissue evidence="1">Whole body</tissue>
    </source>
</reference>
<sequence length="99" mass="11973">MSCNCLKKLKITHKKVCMVPRQWLRNRNLECLLYSKIKFHYRIHGKFENLVIKTERVKATLESHSNYLWARMEFDWTTKPDKKSYLAVFFPCIFCSEPL</sequence>
<name>A0A8J5QVH7_9HYME</name>
<comment type="caution">
    <text evidence="1">The sequence shown here is derived from an EMBL/GenBank/DDBJ whole genome shotgun (WGS) entry which is preliminary data.</text>
</comment>
<dbReference type="AlphaFoldDB" id="A0A8J5QVH7"/>
<keyword evidence="2" id="KW-1185">Reference proteome</keyword>
<gene>
    <name evidence="1" type="ORF">G9C98_004550</name>
</gene>
<accession>A0A8J5QVH7</accession>
<dbReference type="OrthoDB" id="10312847at2759"/>